<keyword evidence="4 6" id="KW-0862">Zinc</keyword>
<keyword evidence="1 6" id="KW-0489">Methyltransferase</keyword>
<dbReference type="AlphaFoldDB" id="A0A0R1VWB3"/>
<evidence type="ECO:0000256" key="1">
    <source>
        <dbReference type="ARBA" id="ARBA00022603"/>
    </source>
</evidence>
<dbReference type="GO" id="GO:0032259">
    <property type="term" value="P:methylation"/>
    <property type="evidence" value="ECO:0007669"/>
    <property type="project" value="UniProtKB-KW"/>
</dbReference>
<dbReference type="Proteomes" id="UP000051820">
    <property type="component" value="Unassembled WGS sequence"/>
</dbReference>
<keyword evidence="3 6" id="KW-0479">Metal-binding</keyword>
<dbReference type="InterPro" id="IPR036589">
    <property type="entry name" value="HCY_dom_sf"/>
</dbReference>
<feature type="domain" description="Hcy-binding" evidence="7">
    <location>
        <begin position="4"/>
        <end position="303"/>
    </location>
</feature>
<dbReference type="PATRIC" id="fig|1423807.3.peg.1623"/>
<dbReference type="STRING" id="1423807.FD16_GL001584"/>
<dbReference type="EMBL" id="AZGF01000037">
    <property type="protein sequence ID" value="KRM09663.1"/>
    <property type="molecule type" value="Genomic_DNA"/>
</dbReference>
<dbReference type="NCBIfam" id="NF007020">
    <property type="entry name" value="PRK09485.1"/>
    <property type="match status" value="1"/>
</dbReference>
<sequence length="308" mass="33650">MTNNPLQALLDEQHIVVSDGAMATELEKRGVQIDNELWSATALLKDPGAVQAVHESYFFAGASIATTNTYQANLPVFADFGINHDDGVALIEQAVILAQHAVAGDDSKLIAGSVGPYGAYLADGSEYTGDYSLSKQEYQDFHRPRMQALYDAGVDFFAFETMPNFEETKALVELLTNEFPTMTAWLSFSIGDRTDKLCDGTELTKATEYFNDNDNVIAVGVNCTNLTNITAAINRIDDVTDKAIVVYPNNGDIYDSDTKTWRTGIDAPTFTDLVPEWINAGAQIIGGCCRTTPDDIAEIQRSVNEFLN</sequence>
<gene>
    <name evidence="8" type="ORF">FD16_GL001584</name>
</gene>
<proteinExistence type="predicted"/>
<dbReference type="GO" id="GO:0033528">
    <property type="term" value="P:S-methylmethionine cycle"/>
    <property type="evidence" value="ECO:0007669"/>
    <property type="project" value="TreeGrafter"/>
</dbReference>
<comment type="cofactor">
    <cofactor evidence="6">
        <name>Zn(2+)</name>
        <dbReference type="ChEBI" id="CHEBI:29105"/>
    </cofactor>
</comment>
<accession>A0A0R1VWB3</accession>
<evidence type="ECO:0000256" key="5">
    <source>
        <dbReference type="ARBA" id="ARBA00076752"/>
    </source>
</evidence>
<comment type="caution">
    <text evidence="8">The sequence shown here is derived from an EMBL/GenBank/DDBJ whole genome shotgun (WGS) entry which is preliminary data.</text>
</comment>
<dbReference type="PANTHER" id="PTHR46015">
    <property type="entry name" value="ZGC:172121"/>
    <property type="match status" value="1"/>
</dbReference>
<evidence type="ECO:0000256" key="3">
    <source>
        <dbReference type="ARBA" id="ARBA00022723"/>
    </source>
</evidence>
<dbReference type="GO" id="GO:0008270">
    <property type="term" value="F:zinc ion binding"/>
    <property type="evidence" value="ECO:0007669"/>
    <property type="project" value="InterPro"/>
</dbReference>
<dbReference type="FunFam" id="3.20.20.330:FF:000002">
    <property type="entry name" value="Homocysteine S-methyltransferase"/>
    <property type="match status" value="1"/>
</dbReference>
<evidence type="ECO:0000256" key="6">
    <source>
        <dbReference type="PROSITE-ProRule" id="PRU00333"/>
    </source>
</evidence>
<reference evidence="8 9" key="1">
    <citation type="journal article" date="2015" name="Genome Announc.">
        <title>Expanding the biotechnology potential of lactobacilli through comparative genomics of 213 strains and associated genera.</title>
        <authorList>
            <person name="Sun Z."/>
            <person name="Harris H.M."/>
            <person name="McCann A."/>
            <person name="Guo C."/>
            <person name="Argimon S."/>
            <person name="Zhang W."/>
            <person name="Yang X."/>
            <person name="Jeffery I.B."/>
            <person name="Cooney J.C."/>
            <person name="Kagawa T.F."/>
            <person name="Liu W."/>
            <person name="Song Y."/>
            <person name="Salvetti E."/>
            <person name="Wrobel A."/>
            <person name="Rasinkangas P."/>
            <person name="Parkhill J."/>
            <person name="Rea M.C."/>
            <person name="O'Sullivan O."/>
            <person name="Ritari J."/>
            <person name="Douillard F.P."/>
            <person name="Paul Ross R."/>
            <person name="Yang R."/>
            <person name="Briner A.E."/>
            <person name="Felis G.E."/>
            <person name="de Vos W.M."/>
            <person name="Barrangou R."/>
            <person name="Klaenhammer T.R."/>
            <person name="Caufield P.W."/>
            <person name="Cui Y."/>
            <person name="Zhang H."/>
            <person name="O'Toole P.W."/>
        </authorList>
    </citation>
    <scope>NUCLEOTIDE SEQUENCE [LARGE SCALE GENOMIC DNA]</scope>
    <source>
        <strain evidence="8 9">DSM 5007</strain>
    </source>
</reference>
<evidence type="ECO:0000256" key="4">
    <source>
        <dbReference type="ARBA" id="ARBA00022833"/>
    </source>
</evidence>
<dbReference type="Gene3D" id="3.20.20.330">
    <property type="entry name" value="Homocysteine-binding-like domain"/>
    <property type="match status" value="1"/>
</dbReference>
<evidence type="ECO:0000256" key="2">
    <source>
        <dbReference type="ARBA" id="ARBA00022679"/>
    </source>
</evidence>
<dbReference type="InterPro" id="IPR003726">
    <property type="entry name" value="HCY_dom"/>
</dbReference>
<dbReference type="PIRSF" id="PIRSF037505">
    <property type="entry name" value="Betaine_HMT"/>
    <property type="match status" value="1"/>
</dbReference>
<dbReference type="Pfam" id="PF02574">
    <property type="entry name" value="S-methyl_trans"/>
    <property type="match status" value="1"/>
</dbReference>
<dbReference type="InterPro" id="IPR051486">
    <property type="entry name" value="Hcy_S-methyltransferase"/>
</dbReference>
<dbReference type="InterPro" id="IPR017226">
    <property type="entry name" value="BHMT-like"/>
</dbReference>
<evidence type="ECO:0000259" key="7">
    <source>
        <dbReference type="PROSITE" id="PS50970"/>
    </source>
</evidence>
<dbReference type="PANTHER" id="PTHR46015:SF1">
    <property type="entry name" value="HOMOCYSTEINE S-METHYLTRANSFERASE-LIKE ISOFORM 1"/>
    <property type="match status" value="1"/>
</dbReference>
<dbReference type="PROSITE" id="PS50970">
    <property type="entry name" value="HCY"/>
    <property type="match status" value="1"/>
</dbReference>
<feature type="binding site" evidence="6">
    <location>
        <position position="288"/>
    </location>
    <ligand>
        <name>Zn(2+)</name>
        <dbReference type="ChEBI" id="CHEBI:29105"/>
    </ligand>
</feature>
<keyword evidence="9" id="KW-1185">Reference proteome</keyword>
<feature type="binding site" evidence="6">
    <location>
        <position position="223"/>
    </location>
    <ligand>
        <name>Zn(2+)</name>
        <dbReference type="ChEBI" id="CHEBI:29105"/>
    </ligand>
</feature>
<name>A0A0R1VWB3_9LACO</name>
<dbReference type="OrthoDB" id="9803687at2"/>
<organism evidence="8 9">
    <name type="scientific">Paucilactobacillus suebicus DSM 5007 = KCTC 3549</name>
    <dbReference type="NCBI Taxonomy" id="1423807"/>
    <lineage>
        <taxon>Bacteria</taxon>
        <taxon>Bacillati</taxon>
        <taxon>Bacillota</taxon>
        <taxon>Bacilli</taxon>
        <taxon>Lactobacillales</taxon>
        <taxon>Lactobacillaceae</taxon>
        <taxon>Paucilactobacillus</taxon>
    </lineage>
</organism>
<dbReference type="RefSeq" id="WP_010621190.1">
    <property type="nucleotide sequence ID" value="NZ_AZGF01000037.1"/>
</dbReference>
<dbReference type="SUPFAM" id="SSF82282">
    <property type="entry name" value="Homocysteine S-methyltransferase"/>
    <property type="match status" value="1"/>
</dbReference>
<feature type="binding site" evidence="6">
    <location>
        <position position="289"/>
    </location>
    <ligand>
        <name>Zn(2+)</name>
        <dbReference type="ChEBI" id="CHEBI:29105"/>
    </ligand>
</feature>
<dbReference type="eggNOG" id="COG2040">
    <property type="taxonomic scope" value="Bacteria"/>
</dbReference>
<evidence type="ECO:0000313" key="9">
    <source>
        <dbReference type="Proteomes" id="UP000051820"/>
    </source>
</evidence>
<protein>
    <recommendedName>
        <fullName evidence="5">S-methylmethionine:homocysteine methyltransferase</fullName>
    </recommendedName>
</protein>
<evidence type="ECO:0000313" key="8">
    <source>
        <dbReference type="EMBL" id="KRM09663.1"/>
    </source>
</evidence>
<dbReference type="GO" id="GO:0009086">
    <property type="term" value="P:methionine biosynthetic process"/>
    <property type="evidence" value="ECO:0007669"/>
    <property type="project" value="InterPro"/>
</dbReference>
<dbReference type="GO" id="GO:0008898">
    <property type="term" value="F:S-adenosylmethionine-homocysteine S-methyltransferase activity"/>
    <property type="evidence" value="ECO:0007669"/>
    <property type="project" value="TreeGrafter"/>
</dbReference>
<keyword evidence="2 6" id="KW-0808">Transferase</keyword>